<dbReference type="SUPFAM" id="SSF48557">
    <property type="entry name" value="L-aspartase-like"/>
    <property type="match status" value="1"/>
</dbReference>
<dbReference type="CDD" id="cd00332">
    <property type="entry name" value="PAL-HAL"/>
    <property type="match status" value="1"/>
</dbReference>
<dbReference type="PROSITE" id="PS00488">
    <property type="entry name" value="PAL_HISTIDASE"/>
    <property type="match status" value="1"/>
</dbReference>
<comment type="caution">
    <text evidence="3">The sequence shown here is derived from an EMBL/GenBank/DDBJ whole genome shotgun (WGS) entry which is preliminary data.</text>
</comment>
<organism evidence="3 4">
    <name type="scientific">Apiospora rasikravindrae</name>
    <dbReference type="NCBI Taxonomy" id="990691"/>
    <lineage>
        <taxon>Eukaryota</taxon>
        <taxon>Fungi</taxon>
        <taxon>Dikarya</taxon>
        <taxon>Ascomycota</taxon>
        <taxon>Pezizomycotina</taxon>
        <taxon>Sordariomycetes</taxon>
        <taxon>Xylariomycetidae</taxon>
        <taxon>Amphisphaeriales</taxon>
        <taxon>Apiosporaceae</taxon>
        <taxon>Apiospora</taxon>
    </lineage>
</organism>
<dbReference type="Gene3D" id="1.10.274.20">
    <property type="entry name" value="Phenylalanine ammonia-lyase 1, domain 3"/>
    <property type="match status" value="1"/>
</dbReference>
<dbReference type="EMBL" id="JAQQWK010000006">
    <property type="protein sequence ID" value="KAK8039840.1"/>
    <property type="molecule type" value="Genomic_DNA"/>
</dbReference>
<dbReference type="InterPro" id="IPR008948">
    <property type="entry name" value="L-Aspartase-like"/>
</dbReference>
<accession>A0ABR1SZT9</accession>
<keyword evidence="4" id="KW-1185">Reference proteome</keyword>
<evidence type="ECO:0000256" key="1">
    <source>
        <dbReference type="ARBA" id="ARBA00007238"/>
    </source>
</evidence>
<dbReference type="PANTHER" id="PTHR10362">
    <property type="entry name" value="HISTIDINE AMMONIA-LYASE"/>
    <property type="match status" value="1"/>
</dbReference>
<evidence type="ECO:0000313" key="4">
    <source>
        <dbReference type="Proteomes" id="UP001444661"/>
    </source>
</evidence>
<sequence length="714" mass="77106">MDPMDSHDRPHPHMERTKAIWARMNRYRKLQEIVINGQTLDIAGVVAVSRFGCKPAIDKSPELQDAMNDSIATLNKYLSDGSYLYGVNTGFGGSADVRTTNLHGLQVALMQHTQSAIIVSSDITGDHDELRHHTLPRAWVRGSMMVRSNANIRGHSAMRPLVAEAIMQLVGADCTPLVPLRGSISASGDLMPLSYIAGSVMGNPDIQVQIGQGAGRQIMGADKALKKLGITPVTLGPKEGLSLINGTAPSAAVASLAVYDANNLCVIGQLLTAMTAEGLAANVEWAHPFIADVRPHSGQIEAAHNIRSFLKGSQLTTGLGARAKDRFLVGIAQERYALRSAPQWLAPVLEDLQLAQRQVETELNSTSDNPVVNVAQADVHCGANFQAASVTAAAEKTRFCLQMLGKLLFSQTTELINNTLNNGLPPNLAADDPSLSFCLKGVDANMAAYQSELAFLANPVSSHVQSAEMHNQSINSLALLTSRYTMQAVEMVSLMVAAALYVTCQAIDLRVLHVTFLETLRPALAETLRRYHRPACTDSTSSSSFSSLSLAVWKAVCDRWYETACLDAAERAVEAATATVPVLADYYSAATTTTKGDGSAAPMTMNLGTLRDLRDAIGQTVYRGYIQHREAFFRAPGSAPYLGDGTRRGYQFVRETLGVPFHRGIEEQPGPSDTAMDDGRPKKIIGTWLSVIYEAVRDGRLDDCILNDGEEEEN</sequence>
<name>A0ABR1SZT9_9PEZI</name>
<evidence type="ECO:0000256" key="2">
    <source>
        <dbReference type="RuleBase" id="RU003954"/>
    </source>
</evidence>
<dbReference type="InterPro" id="IPR005922">
    <property type="entry name" value="Phe_NH3-lyase"/>
</dbReference>
<dbReference type="NCBIfam" id="TIGR01226">
    <property type="entry name" value="phe_am_lyase"/>
    <property type="match status" value="1"/>
</dbReference>
<evidence type="ECO:0000313" key="3">
    <source>
        <dbReference type="EMBL" id="KAK8039840.1"/>
    </source>
</evidence>
<dbReference type="Gene3D" id="1.10.275.10">
    <property type="entry name" value="Fumarase/aspartase (N-terminal domain)"/>
    <property type="match status" value="1"/>
</dbReference>
<dbReference type="InterPro" id="IPR001106">
    <property type="entry name" value="Aromatic_Lyase"/>
</dbReference>
<dbReference type="Proteomes" id="UP001444661">
    <property type="component" value="Unassembled WGS sequence"/>
</dbReference>
<gene>
    <name evidence="3" type="ORF">PG993_008251</name>
</gene>
<dbReference type="Gene3D" id="1.20.200.10">
    <property type="entry name" value="Fumarase/aspartase (Central domain)"/>
    <property type="match status" value="1"/>
</dbReference>
<dbReference type="Pfam" id="PF00221">
    <property type="entry name" value="Lyase_aromatic"/>
    <property type="match status" value="1"/>
</dbReference>
<dbReference type="InterPro" id="IPR024083">
    <property type="entry name" value="Fumarase/histidase_N"/>
</dbReference>
<protein>
    <submittedName>
        <fullName evidence="3">Phenylalanine ammonia-lyase</fullName>
    </submittedName>
</protein>
<keyword evidence="2" id="KW-0456">Lyase</keyword>
<dbReference type="InterPro" id="IPR023144">
    <property type="entry name" value="Phe_NH3-lyase_shielding_dom_sf"/>
</dbReference>
<dbReference type="InterPro" id="IPR022313">
    <property type="entry name" value="Phe/His_NH3-lyase_AS"/>
</dbReference>
<reference evidence="3 4" key="1">
    <citation type="submission" date="2023-01" db="EMBL/GenBank/DDBJ databases">
        <title>Analysis of 21 Apiospora genomes using comparative genomics revels a genus with tremendous synthesis potential of carbohydrate active enzymes and secondary metabolites.</title>
        <authorList>
            <person name="Sorensen T."/>
        </authorList>
    </citation>
    <scope>NUCLEOTIDE SEQUENCE [LARGE SCALE GENOMIC DNA]</scope>
    <source>
        <strain evidence="3 4">CBS 33761</strain>
    </source>
</reference>
<comment type="similarity">
    <text evidence="1 2">Belongs to the PAL/histidase family.</text>
</comment>
<proteinExistence type="inferred from homology"/>